<dbReference type="InterPro" id="IPR023534">
    <property type="entry name" value="Rof/RNase_P-like"/>
</dbReference>
<name>A0A4R1F1D3_9GAMM</name>
<dbReference type="OrthoDB" id="5344363at2"/>
<dbReference type="Pfam" id="PF07073">
    <property type="entry name" value="ROF"/>
    <property type="match status" value="1"/>
</dbReference>
<dbReference type="Proteomes" id="UP000294887">
    <property type="component" value="Unassembled WGS sequence"/>
</dbReference>
<comment type="caution">
    <text evidence="1">The sequence shown here is derived from an EMBL/GenBank/DDBJ whole genome shotgun (WGS) entry which is preliminary data.</text>
</comment>
<protein>
    <submittedName>
        <fullName evidence="1">Rof transcriptional antiterminator</fullName>
    </submittedName>
</protein>
<keyword evidence="2" id="KW-1185">Reference proteome</keyword>
<dbReference type="EMBL" id="SMFQ01000004">
    <property type="protein sequence ID" value="TCJ85338.1"/>
    <property type="molecule type" value="Genomic_DNA"/>
</dbReference>
<organism evidence="1 2">
    <name type="scientific">Cocleimonas flava</name>
    <dbReference type="NCBI Taxonomy" id="634765"/>
    <lineage>
        <taxon>Bacteria</taxon>
        <taxon>Pseudomonadati</taxon>
        <taxon>Pseudomonadota</taxon>
        <taxon>Gammaproteobacteria</taxon>
        <taxon>Thiotrichales</taxon>
        <taxon>Thiotrichaceae</taxon>
        <taxon>Cocleimonas</taxon>
    </lineage>
</organism>
<dbReference type="Gene3D" id="2.30.30.400">
    <property type="entry name" value="Rof-like"/>
    <property type="match status" value="1"/>
</dbReference>
<dbReference type="InterPro" id="IPR038626">
    <property type="entry name" value="Rof-like_sf"/>
</dbReference>
<dbReference type="InterPro" id="IPR009778">
    <property type="entry name" value="ROF"/>
</dbReference>
<sequence>MTYNPIQCQLYDYIEIACLRHYKLSIKLLDGSEIQGRAETTRIADKQEFLLISTEVASDINQDITQIRLDKIKSITALDRHAEFSTVEIN</sequence>
<evidence type="ECO:0000313" key="1">
    <source>
        <dbReference type="EMBL" id="TCJ85338.1"/>
    </source>
</evidence>
<dbReference type="RefSeq" id="WP_131907033.1">
    <property type="nucleotide sequence ID" value="NZ_BAAAFU010000001.1"/>
</dbReference>
<dbReference type="AlphaFoldDB" id="A0A4R1F1D3"/>
<reference evidence="1 2" key="1">
    <citation type="submission" date="2019-03" db="EMBL/GenBank/DDBJ databases">
        <title>Genomic Encyclopedia of Type Strains, Phase IV (KMG-IV): sequencing the most valuable type-strain genomes for metagenomic binning, comparative biology and taxonomic classification.</title>
        <authorList>
            <person name="Goeker M."/>
        </authorList>
    </citation>
    <scope>NUCLEOTIDE SEQUENCE [LARGE SCALE GENOMIC DNA]</scope>
    <source>
        <strain evidence="1 2">DSM 24830</strain>
    </source>
</reference>
<accession>A0A4R1F1D3</accession>
<dbReference type="SUPFAM" id="SSF101744">
    <property type="entry name" value="Rof/RNase P subunit-like"/>
    <property type="match status" value="1"/>
</dbReference>
<proteinExistence type="predicted"/>
<evidence type="ECO:0000313" key="2">
    <source>
        <dbReference type="Proteomes" id="UP000294887"/>
    </source>
</evidence>
<gene>
    <name evidence="1" type="ORF">EV695_3309</name>
</gene>